<gene>
    <name evidence="1" type="ORF">RFI_32495</name>
</gene>
<name>X6LU78_RETFI</name>
<dbReference type="Proteomes" id="UP000023152">
    <property type="component" value="Unassembled WGS sequence"/>
</dbReference>
<dbReference type="EMBL" id="ASPP01028786">
    <property type="protein sequence ID" value="ETO04901.1"/>
    <property type="molecule type" value="Genomic_DNA"/>
</dbReference>
<proteinExistence type="predicted"/>
<evidence type="ECO:0000313" key="2">
    <source>
        <dbReference type="Proteomes" id="UP000023152"/>
    </source>
</evidence>
<sequence length="142" mass="16675">MVMTYMSVWNDDNIINRDENKMENANKHYNKWIPLTDNKDRVITIGRYEDNYEGVRTIIGGSSNHLMFITYFPKNISVFNLNTFQYVKYAGLPIDNLIRCHCFVPKGKTRSKIAEMMLFHQKTGLAIAYNEEDNSLQFHAIR</sequence>
<feature type="non-terminal residue" evidence="1">
    <location>
        <position position="142"/>
    </location>
</feature>
<evidence type="ECO:0000313" key="1">
    <source>
        <dbReference type="EMBL" id="ETO04901.1"/>
    </source>
</evidence>
<dbReference type="OrthoDB" id="432528at2759"/>
<organism evidence="1 2">
    <name type="scientific">Reticulomyxa filosa</name>
    <dbReference type="NCBI Taxonomy" id="46433"/>
    <lineage>
        <taxon>Eukaryota</taxon>
        <taxon>Sar</taxon>
        <taxon>Rhizaria</taxon>
        <taxon>Retaria</taxon>
        <taxon>Foraminifera</taxon>
        <taxon>Monothalamids</taxon>
        <taxon>Reticulomyxidae</taxon>
        <taxon>Reticulomyxa</taxon>
    </lineage>
</organism>
<dbReference type="AlphaFoldDB" id="X6LU78"/>
<protein>
    <submittedName>
        <fullName evidence="1">Uncharacterized protein</fullName>
    </submittedName>
</protein>
<accession>X6LU78</accession>
<comment type="caution">
    <text evidence="1">The sequence shown here is derived from an EMBL/GenBank/DDBJ whole genome shotgun (WGS) entry which is preliminary data.</text>
</comment>
<reference evidence="1 2" key="1">
    <citation type="journal article" date="2013" name="Curr. Biol.">
        <title>The Genome of the Foraminiferan Reticulomyxa filosa.</title>
        <authorList>
            <person name="Glockner G."/>
            <person name="Hulsmann N."/>
            <person name="Schleicher M."/>
            <person name="Noegel A.A."/>
            <person name="Eichinger L."/>
            <person name="Gallinger C."/>
            <person name="Pawlowski J."/>
            <person name="Sierra R."/>
            <person name="Euteneuer U."/>
            <person name="Pillet L."/>
            <person name="Moustafa A."/>
            <person name="Platzer M."/>
            <person name="Groth M."/>
            <person name="Szafranski K."/>
            <person name="Schliwa M."/>
        </authorList>
    </citation>
    <scope>NUCLEOTIDE SEQUENCE [LARGE SCALE GENOMIC DNA]</scope>
</reference>
<keyword evidence="2" id="KW-1185">Reference proteome</keyword>